<dbReference type="KEGG" id="vah:G7081_00745"/>
<dbReference type="GO" id="GO:0003723">
    <property type="term" value="F:RNA binding"/>
    <property type="evidence" value="ECO:0007669"/>
    <property type="project" value="InterPro"/>
</dbReference>
<evidence type="ECO:0000313" key="6">
    <source>
        <dbReference type="EMBL" id="QIL45717.1"/>
    </source>
</evidence>
<dbReference type="NCBIfam" id="TIGR00005">
    <property type="entry name" value="rluA_subfam"/>
    <property type="match status" value="1"/>
</dbReference>
<reference evidence="6 7" key="1">
    <citation type="submission" date="2020-03" db="EMBL/GenBank/DDBJ databases">
        <title>Vagococcus sp. nov., isolated from beetles.</title>
        <authorList>
            <person name="Hyun D.-W."/>
            <person name="Bae J.-W."/>
        </authorList>
    </citation>
    <scope>NUCLEOTIDE SEQUENCE [LARGE SCALE GENOMIC DNA]</scope>
    <source>
        <strain evidence="6 7">HDW17A</strain>
    </source>
</reference>
<protein>
    <recommendedName>
        <fullName evidence="4">Pseudouridine synthase</fullName>
        <ecNumber evidence="4">5.4.99.-</ecNumber>
    </recommendedName>
</protein>
<comment type="function">
    <text evidence="4">Responsible for synthesis of pseudouridine from uracil.</text>
</comment>
<dbReference type="EMBL" id="CP049886">
    <property type="protein sequence ID" value="QIL45717.1"/>
    <property type="molecule type" value="Genomic_DNA"/>
</dbReference>
<dbReference type="Proteomes" id="UP000500890">
    <property type="component" value="Chromosome"/>
</dbReference>
<evidence type="ECO:0000256" key="3">
    <source>
        <dbReference type="PIRSR" id="PIRSR606225-1"/>
    </source>
</evidence>
<feature type="domain" description="Pseudouridine synthase RsuA/RluA-like" evidence="5">
    <location>
        <begin position="89"/>
        <end position="239"/>
    </location>
</feature>
<dbReference type="GO" id="GO:0009982">
    <property type="term" value="F:pseudouridine synthase activity"/>
    <property type="evidence" value="ECO:0007669"/>
    <property type="project" value="InterPro"/>
</dbReference>
<dbReference type="InterPro" id="IPR006225">
    <property type="entry name" value="PsdUridine_synth_RluC/D"/>
</dbReference>
<dbReference type="Gene3D" id="3.30.2350.10">
    <property type="entry name" value="Pseudouridine synthase"/>
    <property type="match status" value="1"/>
</dbReference>
<evidence type="ECO:0000256" key="2">
    <source>
        <dbReference type="ARBA" id="ARBA00010876"/>
    </source>
</evidence>
<evidence type="ECO:0000259" key="5">
    <source>
        <dbReference type="Pfam" id="PF00849"/>
    </source>
</evidence>
<dbReference type="PANTHER" id="PTHR21600:SF87">
    <property type="entry name" value="RNA PSEUDOURIDYLATE SYNTHASE DOMAIN-CONTAINING PROTEIN 1"/>
    <property type="match status" value="1"/>
</dbReference>
<feature type="active site" evidence="3">
    <location>
        <position position="134"/>
    </location>
</feature>
<evidence type="ECO:0000256" key="1">
    <source>
        <dbReference type="ARBA" id="ARBA00000073"/>
    </source>
</evidence>
<evidence type="ECO:0000313" key="7">
    <source>
        <dbReference type="Proteomes" id="UP000500890"/>
    </source>
</evidence>
<dbReference type="InterPro" id="IPR020103">
    <property type="entry name" value="PsdUridine_synth_cat_dom_sf"/>
</dbReference>
<dbReference type="CDD" id="cd02869">
    <property type="entry name" value="PseudoU_synth_RluA_like"/>
    <property type="match status" value="1"/>
</dbReference>
<dbReference type="Pfam" id="PF00849">
    <property type="entry name" value="PseudoU_synth_2"/>
    <property type="match status" value="1"/>
</dbReference>
<gene>
    <name evidence="6" type="ORF">G7081_00745</name>
</gene>
<dbReference type="EC" id="5.4.99.-" evidence="4"/>
<dbReference type="InterPro" id="IPR006224">
    <property type="entry name" value="PsdUridine_synth_RluA-like_CS"/>
</dbReference>
<dbReference type="PANTHER" id="PTHR21600">
    <property type="entry name" value="MITOCHONDRIAL RNA PSEUDOURIDINE SYNTHASE"/>
    <property type="match status" value="1"/>
</dbReference>
<keyword evidence="4" id="KW-0413">Isomerase</keyword>
<dbReference type="InterPro" id="IPR006145">
    <property type="entry name" value="PsdUridine_synth_RsuA/RluA"/>
</dbReference>
<keyword evidence="7" id="KW-1185">Reference proteome</keyword>
<sequence length="288" mass="32603">MNYSFTIPAGTADMKLQTYLEQELQLSKKVRHQLRMDNGVSVNGDVSNFHVTVKADDQLAIDLPEADFPLPEIKLGDANLVDVLFEDDHLVIVDKPAGVKTHHNTENEANTMINHLAAYLADKNEAPYVVHRLDQETSGALIFAKNPLILPILDKLFEAKEIKRTYQTVVDGRLPKDTMTVNANIGRDRHNNRKRIVTAKGGQTAVTHFETVEKDAQFAYLNCQLETGRTHQIRVHLQSIDHPIVGDPLYHPQPNKAERMMLHSYAINFIHPFTKEEISLTTKANLWD</sequence>
<dbReference type="AlphaFoldDB" id="A0A6G8AL51"/>
<dbReference type="SUPFAM" id="SSF55120">
    <property type="entry name" value="Pseudouridine synthase"/>
    <property type="match status" value="1"/>
</dbReference>
<dbReference type="GO" id="GO:0140098">
    <property type="term" value="F:catalytic activity, acting on RNA"/>
    <property type="evidence" value="ECO:0007669"/>
    <property type="project" value="UniProtKB-ARBA"/>
</dbReference>
<comment type="catalytic activity">
    <reaction evidence="1 4">
        <text>a uridine in RNA = a pseudouridine in RNA</text>
        <dbReference type="Rhea" id="RHEA:48348"/>
        <dbReference type="Rhea" id="RHEA-COMP:12068"/>
        <dbReference type="Rhea" id="RHEA-COMP:12069"/>
        <dbReference type="ChEBI" id="CHEBI:65314"/>
        <dbReference type="ChEBI" id="CHEBI:65315"/>
    </reaction>
</comment>
<proteinExistence type="inferred from homology"/>
<organism evidence="6 7">
    <name type="scientific">Vagococcus coleopterorum</name>
    <dbReference type="NCBI Taxonomy" id="2714946"/>
    <lineage>
        <taxon>Bacteria</taxon>
        <taxon>Bacillati</taxon>
        <taxon>Bacillota</taxon>
        <taxon>Bacilli</taxon>
        <taxon>Lactobacillales</taxon>
        <taxon>Enterococcaceae</taxon>
        <taxon>Vagococcus</taxon>
    </lineage>
</organism>
<accession>A0A6G8AL51</accession>
<comment type="similarity">
    <text evidence="2 4">Belongs to the pseudouridine synthase RluA family.</text>
</comment>
<name>A0A6G8AL51_9ENTE</name>
<dbReference type="GO" id="GO:0000455">
    <property type="term" value="P:enzyme-directed rRNA pseudouridine synthesis"/>
    <property type="evidence" value="ECO:0007669"/>
    <property type="project" value="TreeGrafter"/>
</dbReference>
<dbReference type="PROSITE" id="PS01129">
    <property type="entry name" value="PSI_RLU"/>
    <property type="match status" value="1"/>
</dbReference>
<evidence type="ECO:0000256" key="4">
    <source>
        <dbReference type="RuleBase" id="RU362028"/>
    </source>
</evidence>
<dbReference type="RefSeq" id="WP_166006489.1">
    <property type="nucleotide sequence ID" value="NZ_CP049886.1"/>
</dbReference>
<dbReference type="InterPro" id="IPR050188">
    <property type="entry name" value="RluA_PseudoU_synthase"/>
</dbReference>